<proteinExistence type="predicted"/>
<dbReference type="EMBL" id="LR796610">
    <property type="protein sequence ID" value="CAB4154203.1"/>
    <property type="molecule type" value="Genomic_DNA"/>
</dbReference>
<reference evidence="1" key="1">
    <citation type="submission" date="2020-04" db="EMBL/GenBank/DDBJ databases">
        <authorList>
            <person name="Chiriac C."/>
            <person name="Salcher M."/>
            <person name="Ghai R."/>
            <person name="Kavagutti S V."/>
        </authorList>
    </citation>
    <scope>NUCLEOTIDE SEQUENCE</scope>
</reference>
<sequence length="210" mass="23851">MITVTELTTIQNPKYLFEFIEEQSDDKVYCILENVSTATERFDEFVLVDSVDLTFPYSGFYSYKVYQQESDSNLNPELSDGLVEEGRAHVYEDVEAEGVYDTIFTNYIYEQNEAMISVFSQVVDFSSTPMNSIVYLSDGNYVDASYGYNETNLTDLIAMFNSVPPVQAQATFLEFGVCYDNGDGRVRMEMPLSVYNTLPAGEITLNVIYD</sequence>
<protein>
    <submittedName>
        <fullName evidence="1">Uncharacterized protein</fullName>
    </submittedName>
</protein>
<accession>A0A6J5N5U6</accession>
<gene>
    <name evidence="1" type="ORF">UFOVP633_29</name>
</gene>
<evidence type="ECO:0000313" key="1">
    <source>
        <dbReference type="EMBL" id="CAB4154203.1"/>
    </source>
</evidence>
<organism evidence="1">
    <name type="scientific">uncultured Caudovirales phage</name>
    <dbReference type="NCBI Taxonomy" id="2100421"/>
    <lineage>
        <taxon>Viruses</taxon>
        <taxon>Duplodnaviria</taxon>
        <taxon>Heunggongvirae</taxon>
        <taxon>Uroviricota</taxon>
        <taxon>Caudoviricetes</taxon>
        <taxon>Peduoviridae</taxon>
        <taxon>Maltschvirus</taxon>
        <taxon>Maltschvirus maltsch</taxon>
    </lineage>
</organism>
<name>A0A6J5N5U6_9CAUD</name>